<comment type="similarity">
    <text evidence="1">Belongs to the cytochrome P450 family.</text>
</comment>
<gene>
    <name evidence="2" type="primary">g4768</name>
    <name evidence="2" type="ORF">VP750_LOCUS4068</name>
</gene>
<organism evidence="2 3">
    <name type="scientific">Coccomyxa viridis</name>
    <dbReference type="NCBI Taxonomy" id="1274662"/>
    <lineage>
        <taxon>Eukaryota</taxon>
        <taxon>Viridiplantae</taxon>
        <taxon>Chlorophyta</taxon>
        <taxon>core chlorophytes</taxon>
        <taxon>Trebouxiophyceae</taxon>
        <taxon>Trebouxiophyceae incertae sedis</taxon>
        <taxon>Coccomyxaceae</taxon>
        <taxon>Coccomyxa</taxon>
    </lineage>
</organism>
<dbReference type="Pfam" id="PF00067">
    <property type="entry name" value="p450"/>
    <property type="match status" value="1"/>
</dbReference>
<proteinExistence type="inferred from homology"/>
<comment type="caution">
    <text evidence="2">The sequence shown here is derived from an EMBL/GenBank/DDBJ whole genome shotgun (WGS) entry which is preliminary data.</text>
</comment>
<dbReference type="PRINTS" id="PR00463">
    <property type="entry name" value="EP450I"/>
</dbReference>
<dbReference type="PRINTS" id="PR00385">
    <property type="entry name" value="P450"/>
</dbReference>
<dbReference type="InterPro" id="IPR036396">
    <property type="entry name" value="Cyt_P450_sf"/>
</dbReference>
<evidence type="ECO:0000313" key="3">
    <source>
        <dbReference type="Proteomes" id="UP001497392"/>
    </source>
</evidence>
<dbReference type="InterPro" id="IPR002401">
    <property type="entry name" value="Cyt_P450_E_grp-I"/>
</dbReference>
<dbReference type="PANTHER" id="PTHR24305:SF166">
    <property type="entry name" value="CYTOCHROME P450 12A4, MITOCHONDRIAL-RELATED"/>
    <property type="match status" value="1"/>
</dbReference>
<sequence>MVFTLLLAVQVAAAALALFASRFVKRYFDSYRIYQKIKHYPGPRSESLLLGNRELPSRPDRHNVFIEWNNKYGSVLRRRFADTHILQVTDPAIIAEALRNKDLDKQPLSKALNYFAGPHSLPTLLTSGSNERWKASRKAAATAFSTANMRAQFPNIRLACSQLIEVLKGMGPNEVVDMDNALCRESLDVIGRVGFGVDMGATHSLRDTDKSGEAMEATAGALLEADRRMNDPIRKYLFWRQDVRAGTAVTKRFHSIMQRLVDGMRKQRPEESSIAAHLLDIQDPETGKPITDERLLPEVSTLFMAGFETTGHTAAWVVYTVSQHPQVEAKIVEELKSLDLLATPEQPQPRPIQWDDVPKLTYLTAVIKETMRIYPAAGGASMRRSKTGKDVVLGGGKLVVPAGVALHMPITAVHHNEAIWENAKAFIPERFLEEGAEDAKGVPKVGGRQPQRFVPFTQGARDCVGQTLARLNLSTTLAQLFGSFSFRLAEEMGGPEGVRAAEMTSITLSCTKGMKMHAIARVPS</sequence>
<protein>
    <submittedName>
        <fullName evidence="2">G4768 protein</fullName>
    </submittedName>
</protein>
<dbReference type="SUPFAM" id="SSF48264">
    <property type="entry name" value="Cytochrome P450"/>
    <property type="match status" value="1"/>
</dbReference>
<evidence type="ECO:0000256" key="1">
    <source>
        <dbReference type="ARBA" id="ARBA00010617"/>
    </source>
</evidence>
<dbReference type="CDD" id="cd00302">
    <property type="entry name" value="cytochrome_P450"/>
    <property type="match status" value="1"/>
</dbReference>
<dbReference type="Proteomes" id="UP001497392">
    <property type="component" value="Unassembled WGS sequence"/>
</dbReference>
<dbReference type="PANTHER" id="PTHR24305">
    <property type="entry name" value="CYTOCHROME P450"/>
    <property type="match status" value="1"/>
</dbReference>
<keyword evidence="3" id="KW-1185">Reference proteome</keyword>
<dbReference type="InterPro" id="IPR050121">
    <property type="entry name" value="Cytochrome_P450_monoxygenase"/>
</dbReference>
<accession>A0ABP1FU33</accession>
<dbReference type="EMBL" id="CAXHTA020000007">
    <property type="protein sequence ID" value="CAL5222409.1"/>
    <property type="molecule type" value="Genomic_DNA"/>
</dbReference>
<reference evidence="2 3" key="1">
    <citation type="submission" date="2024-06" db="EMBL/GenBank/DDBJ databases">
        <authorList>
            <person name="Kraege A."/>
            <person name="Thomma B."/>
        </authorList>
    </citation>
    <scope>NUCLEOTIDE SEQUENCE [LARGE SCALE GENOMIC DNA]</scope>
</reference>
<dbReference type="Gene3D" id="1.10.630.10">
    <property type="entry name" value="Cytochrome P450"/>
    <property type="match status" value="1"/>
</dbReference>
<evidence type="ECO:0000313" key="2">
    <source>
        <dbReference type="EMBL" id="CAL5222409.1"/>
    </source>
</evidence>
<dbReference type="InterPro" id="IPR001128">
    <property type="entry name" value="Cyt_P450"/>
</dbReference>
<name>A0ABP1FU33_9CHLO</name>